<evidence type="ECO:0000256" key="3">
    <source>
        <dbReference type="ARBA" id="ARBA00022840"/>
    </source>
</evidence>
<organism evidence="5 6">
    <name type="scientific">Desulfovibrio ferrophilus</name>
    <dbReference type="NCBI Taxonomy" id="241368"/>
    <lineage>
        <taxon>Bacteria</taxon>
        <taxon>Pseudomonadati</taxon>
        <taxon>Thermodesulfobacteriota</taxon>
        <taxon>Desulfovibrionia</taxon>
        <taxon>Desulfovibrionales</taxon>
        <taxon>Desulfovibrionaceae</taxon>
        <taxon>Desulfovibrio</taxon>
    </lineage>
</organism>
<dbReference type="GO" id="GO:0015192">
    <property type="term" value="F:L-phenylalanine transmembrane transporter activity"/>
    <property type="evidence" value="ECO:0007669"/>
    <property type="project" value="TreeGrafter"/>
</dbReference>
<evidence type="ECO:0000259" key="4">
    <source>
        <dbReference type="PROSITE" id="PS50893"/>
    </source>
</evidence>
<dbReference type="RefSeq" id="WP_126379182.1">
    <property type="nucleotide sequence ID" value="NZ_AP017378.1"/>
</dbReference>
<protein>
    <submittedName>
        <fullName evidence="5">High-affinity branched-chain amino acid transport ATP-binding protein LivG</fullName>
    </submittedName>
</protein>
<keyword evidence="2" id="KW-0547">Nucleotide-binding</keyword>
<dbReference type="GO" id="GO:0015808">
    <property type="term" value="P:L-alanine transport"/>
    <property type="evidence" value="ECO:0007669"/>
    <property type="project" value="TreeGrafter"/>
</dbReference>
<proteinExistence type="predicted"/>
<evidence type="ECO:0000313" key="5">
    <source>
        <dbReference type="EMBL" id="BBD08787.1"/>
    </source>
</evidence>
<dbReference type="Gene3D" id="3.40.50.300">
    <property type="entry name" value="P-loop containing nucleotide triphosphate hydrolases"/>
    <property type="match status" value="1"/>
</dbReference>
<dbReference type="InterPro" id="IPR032823">
    <property type="entry name" value="BCA_ABC_TP_C"/>
</dbReference>
<dbReference type="InterPro" id="IPR051120">
    <property type="entry name" value="ABC_AA/LPS_Transport"/>
</dbReference>
<keyword evidence="6" id="KW-1185">Reference proteome</keyword>
<dbReference type="Pfam" id="PF12399">
    <property type="entry name" value="BCA_ABC_TP_C"/>
    <property type="match status" value="1"/>
</dbReference>
<dbReference type="KEGG" id="dfl:DFE_2061"/>
<keyword evidence="3 5" id="KW-0067">ATP-binding</keyword>
<dbReference type="Pfam" id="PF00005">
    <property type="entry name" value="ABC_tran"/>
    <property type="match status" value="1"/>
</dbReference>
<dbReference type="GO" id="GO:0015188">
    <property type="term" value="F:L-isoleucine transmembrane transporter activity"/>
    <property type="evidence" value="ECO:0007669"/>
    <property type="project" value="TreeGrafter"/>
</dbReference>
<dbReference type="GO" id="GO:0042941">
    <property type="term" value="P:D-alanine transmembrane transport"/>
    <property type="evidence" value="ECO:0007669"/>
    <property type="project" value="TreeGrafter"/>
</dbReference>
<dbReference type="CDD" id="cd03219">
    <property type="entry name" value="ABC_Mj1267_LivG_branched"/>
    <property type="match status" value="1"/>
</dbReference>
<dbReference type="FunFam" id="3.40.50.300:FF:000421">
    <property type="entry name" value="Branched-chain amino acid ABC transporter ATP-binding protein"/>
    <property type="match status" value="1"/>
</dbReference>
<evidence type="ECO:0000256" key="1">
    <source>
        <dbReference type="ARBA" id="ARBA00022448"/>
    </source>
</evidence>
<evidence type="ECO:0000256" key="2">
    <source>
        <dbReference type="ARBA" id="ARBA00022741"/>
    </source>
</evidence>
<keyword evidence="1" id="KW-0813">Transport</keyword>
<dbReference type="GO" id="GO:0016887">
    <property type="term" value="F:ATP hydrolysis activity"/>
    <property type="evidence" value="ECO:0007669"/>
    <property type="project" value="InterPro"/>
</dbReference>
<dbReference type="PANTHER" id="PTHR45772">
    <property type="entry name" value="CONSERVED COMPONENT OF ABC TRANSPORTER FOR NATURAL AMINO ACIDS-RELATED"/>
    <property type="match status" value="1"/>
</dbReference>
<dbReference type="AlphaFoldDB" id="A0A2Z6AZT8"/>
<dbReference type="GO" id="GO:0005524">
    <property type="term" value="F:ATP binding"/>
    <property type="evidence" value="ECO:0007669"/>
    <property type="project" value="UniProtKB-KW"/>
</dbReference>
<evidence type="ECO:0000313" key="6">
    <source>
        <dbReference type="Proteomes" id="UP000269883"/>
    </source>
</evidence>
<dbReference type="GO" id="GO:1903806">
    <property type="term" value="P:L-isoleucine import across plasma membrane"/>
    <property type="evidence" value="ECO:0007669"/>
    <property type="project" value="TreeGrafter"/>
</dbReference>
<sequence>MTTLSELTLTDVCVNFGGLKALSDVSFGVKAGEIVGLIGPNGAGKTTIFNVITGVYKASSGGVSFGGSSIIGQRPYMVLESGVARTFQNIRLFTAMTALENVMVALHCRTKKGVFGAVLRTKSQKKEEELIREKAFKALQFMGVEEYADEISSNLPYGHQRRLEIARALASEPRVILLDEPAAGMNPAESRELMDYILKIRDHGVNVLMVEHDMKVVMGICDRIVVVDHGVMISEGSPEHVQRDPAVIEAYLGQ</sequence>
<dbReference type="PROSITE" id="PS50893">
    <property type="entry name" value="ABC_TRANSPORTER_2"/>
    <property type="match status" value="1"/>
</dbReference>
<accession>A0A2Z6AZT8</accession>
<dbReference type="GO" id="GO:1903805">
    <property type="term" value="P:L-valine import across plasma membrane"/>
    <property type="evidence" value="ECO:0007669"/>
    <property type="project" value="TreeGrafter"/>
</dbReference>
<feature type="domain" description="ABC transporter" evidence="4">
    <location>
        <begin position="7"/>
        <end position="254"/>
    </location>
</feature>
<dbReference type="OrthoDB" id="9809450at2"/>
<dbReference type="GO" id="GO:0005304">
    <property type="term" value="F:L-valine transmembrane transporter activity"/>
    <property type="evidence" value="ECO:0007669"/>
    <property type="project" value="TreeGrafter"/>
</dbReference>
<dbReference type="Proteomes" id="UP000269883">
    <property type="component" value="Chromosome"/>
</dbReference>
<dbReference type="GO" id="GO:0005886">
    <property type="term" value="C:plasma membrane"/>
    <property type="evidence" value="ECO:0007669"/>
    <property type="project" value="TreeGrafter"/>
</dbReference>
<dbReference type="EMBL" id="AP017378">
    <property type="protein sequence ID" value="BBD08787.1"/>
    <property type="molecule type" value="Genomic_DNA"/>
</dbReference>
<name>A0A2Z6AZT8_9BACT</name>
<dbReference type="PANTHER" id="PTHR45772:SF7">
    <property type="entry name" value="AMINO ACID ABC TRANSPORTER ATP-BINDING PROTEIN"/>
    <property type="match status" value="1"/>
</dbReference>
<gene>
    <name evidence="5" type="primary">livG</name>
    <name evidence="5" type="ORF">DFE_2061</name>
</gene>
<dbReference type="SUPFAM" id="SSF52540">
    <property type="entry name" value="P-loop containing nucleoside triphosphate hydrolases"/>
    <property type="match status" value="1"/>
</dbReference>
<dbReference type="SMART" id="SM00382">
    <property type="entry name" value="AAA"/>
    <property type="match status" value="1"/>
</dbReference>
<reference evidence="5 6" key="1">
    <citation type="journal article" date="2018" name="Sci. Adv.">
        <title>Multi-heme cytochromes provide a pathway for survival in energy-limited environments.</title>
        <authorList>
            <person name="Deng X."/>
            <person name="Dohmae N."/>
            <person name="Nealson K.H."/>
            <person name="Hashimoto K."/>
            <person name="Okamoto A."/>
        </authorList>
    </citation>
    <scope>NUCLEOTIDE SEQUENCE [LARGE SCALE GENOMIC DNA]</scope>
    <source>
        <strain evidence="5 6">IS5</strain>
    </source>
</reference>
<dbReference type="InterPro" id="IPR003593">
    <property type="entry name" value="AAA+_ATPase"/>
</dbReference>
<dbReference type="InterPro" id="IPR027417">
    <property type="entry name" value="P-loop_NTPase"/>
</dbReference>
<dbReference type="InterPro" id="IPR003439">
    <property type="entry name" value="ABC_transporter-like_ATP-bd"/>
</dbReference>